<dbReference type="InterPro" id="IPR019775">
    <property type="entry name" value="WD40_repeat_CS"/>
</dbReference>
<feature type="repeat" description="WD" evidence="5">
    <location>
        <begin position="228"/>
        <end position="269"/>
    </location>
</feature>
<dbReference type="InterPro" id="IPR022100">
    <property type="entry name" value="WDHD1/CFT4_beta-prop_2nd"/>
</dbReference>
<keyword evidence="3" id="KW-0677">Repeat</keyword>
<evidence type="ECO:0000259" key="7">
    <source>
        <dbReference type="Pfam" id="PF12341"/>
    </source>
</evidence>
<feature type="region of interest" description="Disordered" evidence="6">
    <location>
        <begin position="716"/>
        <end position="748"/>
    </location>
</feature>
<gene>
    <name evidence="10" type="ORF">B0J11DRAFT_98591</name>
</gene>
<evidence type="ECO:0000256" key="5">
    <source>
        <dbReference type="PROSITE-ProRule" id="PRU00221"/>
    </source>
</evidence>
<dbReference type="Proteomes" id="UP000700596">
    <property type="component" value="Unassembled WGS sequence"/>
</dbReference>
<dbReference type="OrthoDB" id="427368at2759"/>
<dbReference type="InterPro" id="IPR036322">
    <property type="entry name" value="WD40_repeat_dom_sf"/>
</dbReference>
<comment type="caution">
    <text evidence="10">The sequence shown here is derived from an EMBL/GenBank/DDBJ whole genome shotgun (WGS) entry which is preliminary data.</text>
</comment>
<feature type="region of interest" description="Disordered" evidence="6">
    <location>
        <begin position="323"/>
        <end position="364"/>
    </location>
</feature>
<name>A0A9P9DFX0_9PLEO</name>
<dbReference type="PANTHER" id="PTHR19932">
    <property type="entry name" value="WD REPEAT AND HMG-BOX DNA BINDING PROTEIN"/>
    <property type="match status" value="1"/>
</dbReference>
<proteinExistence type="predicted"/>
<dbReference type="EMBL" id="JAGMWT010000013">
    <property type="protein sequence ID" value="KAH7118016.1"/>
    <property type="molecule type" value="Genomic_DNA"/>
</dbReference>
<dbReference type="SUPFAM" id="SSF50978">
    <property type="entry name" value="WD40 repeat-like"/>
    <property type="match status" value="1"/>
</dbReference>
<keyword evidence="2 5" id="KW-0853">WD repeat</keyword>
<dbReference type="Pfam" id="PF24817">
    <property type="entry name" value="WD40_WDHD1_1st"/>
    <property type="match status" value="1"/>
</dbReference>
<feature type="compositionally biased region" description="Acidic residues" evidence="6">
    <location>
        <begin position="726"/>
        <end position="735"/>
    </location>
</feature>
<dbReference type="GO" id="GO:0006281">
    <property type="term" value="P:DNA repair"/>
    <property type="evidence" value="ECO:0007669"/>
    <property type="project" value="TreeGrafter"/>
</dbReference>
<protein>
    <submittedName>
        <fullName evidence="10">Chromosome segregation protein-like protein</fullName>
    </submittedName>
</protein>
<feature type="domain" description="WDHD1 first WD40" evidence="9">
    <location>
        <begin position="10"/>
        <end position="298"/>
    </location>
</feature>
<evidence type="ECO:0000256" key="6">
    <source>
        <dbReference type="SAM" id="MobiDB-lite"/>
    </source>
</evidence>
<feature type="region of interest" description="Disordered" evidence="6">
    <location>
        <begin position="387"/>
        <end position="431"/>
    </location>
</feature>
<dbReference type="GO" id="GO:0006261">
    <property type="term" value="P:DNA-templated DNA replication"/>
    <property type="evidence" value="ECO:0007669"/>
    <property type="project" value="TreeGrafter"/>
</dbReference>
<dbReference type="SMART" id="SM00320">
    <property type="entry name" value="WD40"/>
    <property type="match status" value="7"/>
</dbReference>
<dbReference type="PROSITE" id="PS50294">
    <property type="entry name" value="WD_REPEATS_REGION"/>
    <property type="match status" value="1"/>
</dbReference>
<feature type="region of interest" description="Disordered" evidence="6">
    <location>
        <begin position="1"/>
        <end position="22"/>
    </location>
</feature>
<keyword evidence="11" id="KW-1185">Reference proteome</keyword>
<evidence type="ECO:0000313" key="11">
    <source>
        <dbReference type="Proteomes" id="UP000700596"/>
    </source>
</evidence>
<feature type="domain" description="WDHD1/CFT4 second beta-propeller" evidence="7">
    <location>
        <begin position="425"/>
        <end position="714"/>
    </location>
</feature>
<dbReference type="AlphaFoldDB" id="A0A9P9DFX0"/>
<dbReference type="PROSITE" id="PS50082">
    <property type="entry name" value="WD_REPEATS_2"/>
    <property type="match status" value="1"/>
</dbReference>
<evidence type="ECO:0000256" key="3">
    <source>
        <dbReference type="ARBA" id="ARBA00022737"/>
    </source>
</evidence>
<dbReference type="GO" id="GO:0043596">
    <property type="term" value="C:nuclear replication fork"/>
    <property type="evidence" value="ECO:0007669"/>
    <property type="project" value="TreeGrafter"/>
</dbReference>
<evidence type="ECO:0000259" key="8">
    <source>
        <dbReference type="Pfam" id="PF20946"/>
    </source>
</evidence>
<dbReference type="GO" id="GO:0003682">
    <property type="term" value="F:chromatin binding"/>
    <property type="evidence" value="ECO:0007669"/>
    <property type="project" value="TreeGrafter"/>
</dbReference>
<evidence type="ECO:0000256" key="4">
    <source>
        <dbReference type="ARBA" id="ARBA00023242"/>
    </source>
</evidence>
<sequence length="857" mass="95493">MATTQRIRPRQAHTPGQTSLTYTPDGKNLITVGVDNFCRIFSTGSDDEPTTLDDCQENNTAVVAGNGFFIAGSEDGTVCKYSIQGNQLGEILVRTSLPVRDVALSPDGNWVAVASDEIVVKVVNVKDMSQVQYLRDQSRAVKHVAFDNSGSRLAVSCTDGNVYMYSLSSEEPNLIKTIPGMIKILETDSEASSKVLWHPDGRAFATPTTSREVQVMSSNDWERQRSFKTEHSADITAAVWSRNGALLATTSSDLTLCIWDAKTQKLLTKYDHSKATILAMVWHPTENILSYINNDGELFIHSGIVPLEHSSLLEKPLQSAPFLHEPDQTGVGNTNDLTNGLKHTLPERQARRAETPDSLDDILGPDALSDDGLDDFVIDDDGAGYAPALNSHGKRTNGHLGQLPSPSGKRRANGSSVFRPQTHDSFQPGSTPWRGNRRYLCLNLTGFVWTVSQESSHHTVTVEFYDREFHRDFHFTDPFQYDKACLNENGTLFSCQPNGGSAAIIYYRPHETWTTRTEWRTNLPVGESVNAIALSDSYVVVTTNTNYVRIYTLYGIPYRVYRQKASPAVTCAAWRDYVLTIGNGPVGGDGTCQLLYTIENVKKDEIYQSEDIVALTPSSSLSSVFFSDEGDPYIYDSTGVLLTLLHWRTTGQARWVPMLDTNLLSRLASGTKEESYWPVAIANRKFHCIILKGQDKHPYFPRSILSEFDFQIPLTSSEKKDKDPDTMDEDEDDETEHPKKGDSEQTRHEQTLILSSTLHSQLSDTLAHTRASAHQQQALTELEVQIDRTLLQLLNLECLAGEDRGMKALEIVTLMKDSNGKMLDLASKVAQRYQRDVLSDKIRELAEQRLAAMDDED</sequence>
<dbReference type="InterPro" id="IPR015943">
    <property type="entry name" value="WD40/YVTN_repeat-like_dom_sf"/>
</dbReference>
<reference evidence="10" key="1">
    <citation type="journal article" date="2021" name="Nat. Commun.">
        <title>Genetic determinants of endophytism in the Arabidopsis root mycobiome.</title>
        <authorList>
            <person name="Mesny F."/>
            <person name="Miyauchi S."/>
            <person name="Thiergart T."/>
            <person name="Pickel B."/>
            <person name="Atanasova L."/>
            <person name="Karlsson M."/>
            <person name="Huettel B."/>
            <person name="Barry K.W."/>
            <person name="Haridas S."/>
            <person name="Chen C."/>
            <person name="Bauer D."/>
            <person name="Andreopoulos W."/>
            <person name="Pangilinan J."/>
            <person name="LaButti K."/>
            <person name="Riley R."/>
            <person name="Lipzen A."/>
            <person name="Clum A."/>
            <person name="Drula E."/>
            <person name="Henrissat B."/>
            <person name="Kohler A."/>
            <person name="Grigoriev I.V."/>
            <person name="Martin F.M."/>
            <person name="Hacquard S."/>
        </authorList>
    </citation>
    <scope>NUCLEOTIDE SEQUENCE</scope>
    <source>
        <strain evidence="10">MPI-CAGE-CH-0243</strain>
    </source>
</reference>
<comment type="subcellular location">
    <subcellularLocation>
        <location evidence="1">Nucleus</location>
    </subcellularLocation>
</comment>
<feature type="domain" description="WDHD1/CFT4 helical bundle" evidence="8">
    <location>
        <begin position="747"/>
        <end position="851"/>
    </location>
</feature>
<evidence type="ECO:0000256" key="1">
    <source>
        <dbReference type="ARBA" id="ARBA00004123"/>
    </source>
</evidence>
<feature type="compositionally biased region" description="Basic and acidic residues" evidence="6">
    <location>
        <begin position="344"/>
        <end position="355"/>
    </location>
</feature>
<dbReference type="GO" id="GO:0000278">
    <property type="term" value="P:mitotic cell cycle"/>
    <property type="evidence" value="ECO:0007669"/>
    <property type="project" value="TreeGrafter"/>
</dbReference>
<dbReference type="SUPFAM" id="SSF82171">
    <property type="entry name" value="DPP6 N-terminal domain-like"/>
    <property type="match status" value="1"/>
</dbReference>
<feature type="compositionally biased region" description="Basic and acidic residues" evidence="6">
    <location>
        <begin position="736"/>
        <end position="748"/>
    </location>
</feature>
<evidence type="ECO:0000259" key="9">
    <source>
        <dbReference type="Pfam" id="PF24817"/>
    </source>
</evidence>
<dbReference type="Pfam" id="PF20946">
    <property type="entry name" value="Ctf4_C"/>
    <property type="match status" value="1"/>
</dbReference>
<dbReference type="InterPro" id="IPR048591">
    <property type="entry name" value="WDHD1/CFT4_hel"/>
</dbReference>
<evidence type="ECO:0000256" key="2">
    <source>
        <dbReference type="ARBA" id="ARBA00022574"/>
    </source>
</evidence>
<dbReference type="Gene3D" id="2.130.10.10">
    <property type="entry name" value="YVTN repeat-like/Quinoprotein amine dehydrogenase"/>
    <property type="match status" value="2"/>
</dbReference>
<keyword evidence="4" id="KW-0539">Nucleus</keyword>
<dbReference type="InterPro" id="IPR001680">
    <property type="entry name" value="WD40_rpt"/>
</dbReference>
<evidence type="ECO:0000313" key="10">
    <source>
        <dbReference type="EMBL" id="KAH7118016.1"/>
    </source>
</evidence>
<organism evidence="10 11">
    <name type="scientific">Dendryphion nanum</name>
    <dbReference type="NCBI Taxonomy" id="256645"/>
    <lineage>
        <taxon>Eukaryota</taxon>
        <taxon>Fungi</taxon>
        <taxon>Dikarya</taxon>
        <taxon>Ascomycota</taxon>
        <taxon>Pezizomycotina</taxon>
        <taxon>Dothideomycetes</taxon>
        <taxon>Pleosporomycetidae</taxon>
        <taxon>Pleosporales</taxon>
        <taxon>Torulaceae</taxon>
        <taxon>Dendryphion</taxon>
    </lineage>
</organism>
<dbReference type="PANTHER" id="PTHR19932:SF10">
    <property type="entry name" value="WD REPEAT AND HMG-BOX DNA-BINDING PROTEIN 1"/>
    <property type="match status" value="1"/>
</dbReference>
<feature type="compositionally biased region" description="Polar residues" evidence="6">
    <location>
        <begin position="413"/>
        <end position="430"/>
    </location>
</feature>
<dbReference type="Pfam" id="PF12341">
    <property type="entry name" value="Mcl1_mid"/>
    <property type="match status" value="1"/>
</dbReference>
<dbReference type="InterPro" id="IPR057646">
    <property type="entry name" value="WD40_WDHD1_1st"/>
</dbReference>
<accession>A0A9P9DFX0</accession>
<dbReference type="PROSITE" id="PS00678">
    <property type="entry name" value="WD_REPEATS_1"/>
    <property type="match status" value="1"/>
</dbReference>